<evidence type="ECO:0000259" key="6">
    <source>
        <dbReference type="Pfam" id="PF08281"/>
    </source>
</evidence>
<evidence type="ECO:0000259" key="5">
    <source>
        <dbReference type="Pfam" id="PF04542"/>
    </source>
</evidence>
<gene>
    <name evidence="7" type="ORF">SAMN04244572_01843</name>
    <name evidence="8" type="ORF">SAMN04244579_02742</name>
</gene>
<dbReference type="PANTHER" id="PTHR43133:SF53">
    <property type="entry name" value="ECF RNA POLYMERASE SIGMA-E FACTOR"/>
    <property type="match status" value="1"/>
</dbReference>
<evidence type="ECO:0000256" key="3">
    <source>
        <dbReference type="ARBA" id="ARBA00023082"/>
    </source>
</evidence>
<protein>
    <submittedName>
        <fullName evidence="8">RNA polymerase sigma-70 factor, ECF subfamily</fullName>
    </submittedName>
</protein>
<dbReference type="InterPro" id="IPR013324">
    <property type="entry name" value="RNA_pol_sigma_r3/r4-like"/>
</dbReference>
<dbReference type="EMBL" id="FNYQ01000026">
    <property type="protein sequence ID" value="SEI84449.1"/>
    <property type="molecule type" value="Genomic_DNA"/>
</dbReference>
<dbReference type="EMBL" id="FNYO01000031">
    <property type="protein sequence ID" value="SEI99991.1"/>
    <property type="molecule type" value="Genomic_DNA"/>
</dbReference>
<dbReference type="Proteomes" id="UP000199005">
    <property type="component" value="Unassembled WGS sequence"/>
</dbReference>
<dbReference type="SUPFAM" id="SSF88659">
    <property type="entry name" value="Sigma3 and sigma4 domains of RNA polymerase sigma factors"/>
    <property type="match status" value="1"/>
</dbReference>
<sequence length="201" mass="22532">MDAERQLIEGLRRGESGACEAAIRTHHRFLIAMAAPLVGADLAADVAQETWIRAFAAIGTFEGRSRLRTWLARIALNEARSLLRQRRRELSWEGWGEDSGSPLAGRFDAAGEWARPPLPWHHDTPEALLTEAELHTCIRKHLHRLPADQQAVVTMRELAGLEFAEIAETLGLTAGNVRVLLHRARQHLQAMLEHFEEEGTC</sequence>
<dbReference type="Proteomes" id="UP000199250">
    <property type="component" value="Unassembled WGS sequence"/>
</dbReference>
<organism evidence="8 9">
    <name type="scientific">Azotobacter beijerinckii</name>
    <dbReference type="NCBI Taxonomy" id="170623"/>
    <lineage>
        <taxon>Bacteria</taxon>
        <taxon>Pseudomonadati</taxon>
        <taxon>Pseudomonadota</taxon>
        <taxon>Gammaproteobacteria</taxon>
        <taxon>Pseudomonadales</taxon>
        <taxon>Pseudomonadaceae</taxon>
        <taxon>Azotobacter</taxon>
    </lineage>
</organism>
<dbReference type="InterPro" id="IPR013249">
    <property type="entry name" value="RNA_pol_sigma70_r4_t2"/>
</dbReference>
<evidence type="ECO:0000313" key="9">
    <source>
        <dbReference type="Proteomes" id="UP000199005"/>
    </source>
</evidence>
<dbReference type="AlphaFoldDB" id="A0A1H6V639"/>
<dbReference type="STRING" id="170623.SAMN04244579_02742"/>
<evidence type="ECO:0000313" key="8">
    <source>
        <dbReference type="EMBL" id="SEI99991.1"/>
    </source>
</evidence>
<reference evidence="9 10" key="1">
    <citation type="submission" date="2016-10" db="EMBL/GenBank/DDBJ databases">
        <authorList>
            <person name="de Groot N.N."/>
        </authorList>
    </citation>
    <scope>NUCLEOTIDE SEQUENCE [LARGE SCALE GENOMIC DNA]</scope>
    <source>
        <strain evidence="8 9">DSM 1041</strain>
        <strain evidence="7 10">DSM 373</strain>
    </source>
</reference>
<comment type="similarity">
    <text evidence="1">Belongs to the sigma-70 factor family. ECF subfamily.</text>
</comment>
<dbReference type="Pfam" id="PF04542">
    <property type="entry name" value="Sigma70_r2"/>
    <property type="match status" value="1"/>
</dbReference>
<accession>A0A1H6V639</accession>
<dbReference type="Gene3D" id="1.10.1740.10">
    <property type="match status" value="1"/>
</dbReference>
<evidence type="ECO:0000313" key="7">
    <source>
        <dbReference type="EMBL" id="SEI84449.1"/>
    </source>
</evidence>
<dbReference type="Gene3D" id="1.10.10.10">
    <property type="entry name" value="Winged helix-like DNA-binding domain superfamily/Winged helix DNA-binding domain"/>
    <property type="match status" value="1"/>
</dbReference>
<keyword evidence="3" id="KW-0731">Sigma factor</keyword>
<keyword evidence="4" id="KW-0804">Transcription</keyword>
<evidence type="ECO:0000256" key="1">
    <source>
        <dbReference type="ARBA" id="ARBA00010641"/>
    </source>
</evidence>
<dbReference type="PANTHER" id="PTHR43133">
    <property type="entry name" value="RNA POLYMERASE ECF-TYPE SIGMA FACTO"/>
    <property type="match status" value="1"/>
</dbReference>
<dbReference type="GO" id="GO:0003677">
    <property type="term" value="F:DNA binding"/>
    <property type="evidence" value="ECO:0007669"/>
    <property type="project" value="InterPro"/>
</dbReference>
<dbReference type="RefSeq" id="WP_170849327.1">
    <property type="nucleotide sequence ID" value="NZ_FNYO01000031.1"/>
</dbReference>
<evidence type="ECO:0000256" key="4">
    <source>
        <dbReference type="ARBA" id="ARBA00023163"/>
    </source>
</evidence>
<dbReference type="InterPro" id="IPR039425">
    <property type="entry name" value="RNA_pol_sigma-70-like"/>
</dbReference>
<evidence type="ECO:0000313" key="10">
    <source>
        <dbReference type="Proteomes" id="UP000199250"/>
    </source>
</evidence>
<dbReference type="InterPro" id="IPR013325">
    <property type="entry name" value="RNA_pol_sigma_r2"/>
</dbReference>
<dbReference type="Pfam" id="PF08281">
    <property type="entry name" value="Sigma70_r4_2"/>
    <property type="match status" value="1"/>
</dbReference>
<dbReference type="InterPro" id="IPR036388">
    <property type="entry name" value="WH-like_DNA-bd_sf"/>
</dbReference>
<dbReference type="InterPro" id="IPR007627">
    <property type="entry name" value="RNA_pol_sigma70_r2"/>
</dbReference>
<dbReference type="SUPFAM" id="SSF88946">
    <property type="entry name" value="Sigma2 domain of RNA polymerase sigma factors"/>
    <property type="match status" value="1"/>
</dbReference>
<keyword evidence="2" id="KW-0805">Transcription regulation</keyword>
<dbReference type="InterPro" id="IPR014284">
    <property type="entry name" value="RNA_pol_sigma-70_dom"/>
</dbReference>
<dbReference type="GO" id="GO:0006352">
    <property type="term" value="P:DNA-templated transcription initiation"/>
    <property type="evidence" value="ECO:0007669"/>
    <property type="project" value="InterPro"/>
</dbReference>
<dbReference type="CDD" id="cd06171">
    <property type="entry name" value="Sigma70_r4"/>
    <property type="match status" value="1"/>
</dbReference>
<name>A0A1H6V639_9GAMM</name>
<dbReference type="NCBIfam" id="TIGR02937">
    <property type="entry name" value="sigma70-ECF"/>
    <property type="match status" value="1"/>
</dbReference>
<feature type="domain" description="RNA polymerase sigma factor 70 region 4 type 2" evidence="6">
    <location>
        <begin position="137"/>
        <end position="188"/>
    </location>
</feature>
<feature type="domain" description="RNA polymerase sigma-70 region 2" evidence="5">
    <location>
        <begin position="23"/>
        <end position="88"/>
    </location>
</feature>
<dbReference type="GO" id="GO:0016987">
    <property type="term" value="F:sigma factor activity"/>
    <property type="evidence" value="ECO:0007669"/>
    <property type="project" value="UniProtKB-KW"/>
</dbReference>
<proteinExistence type="inferred from homology"/>
<evidence type="ECO:0000256" key="2">
    <source>
        <dbReference type="ARBA" id="ARBA00023015"/>
    </source>
</evidence>